<gene>
    <name evidence="3" type="ORF">CKAH01_14003</name>
</gene>
<keyword evidence="4" id="KW-1185">Reference proteome</keyword>
<sequence>MFLAVLILILKNFAPIADSNNIEVAKLLRLPTGKLDGDDLALHRQVRQSATPPSPGYPSSDDVREAFQDALDARPDMAIPRPPASSSEKNGTENRFNTALTSQSS</sequence>
<dbReference type="Proteomes" id="UP001281614">
    <property type="component" value="Unassembled WGS sequence"/>
</dbReference>
<evidence type="ECO:0000256" key="1">
    <source>
        <dbReference type="SAM" id="MobiDB-lite"/>
    </source>
</evidence>
<name>A0AAD9YLE9_COLKA</name>
<evidence type="ECO:0000313" key="4">
    <source>
        <dbReference type="Proteomes" id="UP001281614"/>
    </source>
</evidence>
<evidence type="ECO:0000313" key="3">
    <source>
        <dbReference type="EMBL" id="KAK2772196.1"/>
    </source>
</evidence>
<organism evidence="3 4">
    <name type="scientific">Colletotrichum kahawae</name>
    <name type="common">Coffee berry disease fungus</name>
    <dbReference type="NCBI Taxonomy" id="34407"/>
    <lineage>
        <taxon>Eukaryota</taxon>
        <taxon>Fungi</taxon>
        <taxon>Dikarya</taxon>
        <taxon>Ascomycota</taxon>
        <taxon>Pezizomycotina</taxon>
        <taxon>Sordariomycetes</taxon>
        <taxon>Hypocreomycetidae</taxon>
        <taxon>Glomerellales</taxon>
        <taxon>Glomerellaceae</taxon>
        <taxon>Colletotrichum</taxon>
        <taxon>Colletotrichum gloeosporioides species complex</taxon>
    </lineage>
</organism>
<feature type="compositionally biased region" description="Polar residues" evidence="1">
    <location>
        <begin position="84"/>
        <end position="105"/>
    </location>
</feature>
<dbReference type="EMBL" id="VYYT01000070">
    <property type="protein sequence ID" value="KAK2772196.1"/>
    <property type="molecule type" value="Genomic_DNA"/>
</dbReference>
<evidence type="ECO:0000256" key="2">
    <source>
        <dbReference type="SAM" id="SignalP"/>
    </source>
</evidence>
<feature type="signal peptide" evidence="2">
    <location>
        <begin position="1"/>
        <end position="19"/>
    </location>
</feature>
<feature type="chain" id="PRO_5042146471" evidence="2">
    <location>
        <begin position="20"/>
        <end position="105"/>
    </location>
</feature>
<dbReference type="AlphaFoldDB" id="A0AAD9YLE9"/>
<protein>
    <submittedName>
        <fullName evidence="3">Uncharacterized protein</fullName>
    </submittedName>
</protein>
<keyword evidence="2" id="KW-0732">Signal</keyword>
<proteinExistence type="predicted"/>
<reference evidence="3" key="1">
    <citation type="submission" date="2023-02" db="EMBL/GenBank/DDBJ databases">
        <title>Colletotrichum kahawae CIFC_Que2 genome sequencing and assembly.</title>
        <authorList>
            <person name="Baroncelli R."/>
        </authorList>
    </citation>
    <scope>NUCLEOTIDE SEQUENCE</scope>
    <source>
        <strain evidence="3">CIFC_Que2</strain>
    </source>
</reference>
<feature type="region of interest" description="Disordered" evidence="1">
    <location>
        <begin position="67"/>
        <end position="105"/>
    </location>
</feature>
<accession>A0AAD9YLE9</accession>
<comment type="caution">
    <text evidence="3">The sequence shown here is derived from an EMBL/GenBank/DDBJ whole genome shotgun (WGS) entry which is preliminary data.</text>
</comment>